<feature type="compositionally biased region" description="Polar residues" evidence="1">
    <location>
        <begin position="1046"/>
        <end position="1088"/>
    </location>
</feature>
<dbReference type="InterPro" id="IPR048363">
    <property type="entry name" value="CTSRT_C2"/>
</dbReference>
<dbReference type="PANTHER" id="PTHR21665">
    <property type="entry name" value="CATION CHANNEL SPERM-ASSOCIATED TARGETING SUBUNIT TAU"/>
    <property type="match status" value="1"/>
</dbReference>
<feature type="compositionally biased region" description="Polar residues" evidence="1">
    <location>
        <begin position="740"/>
        <end position="764"/>
    </location>
</feature>
<dbReference type="PANTHER" id="PTHR21665:SF2">
    <property type="entry name" value="CATION CHANNEL SPERM-ASSOCIATED TARGETING SUBUNIT TAU"/>
    <property type="match status" value="1"/>
</dbReference>
<feature type="compositionally biased region" description="Polar residues" evidence="1">
    <location>
        <begin position="1101"/>
        <end position="1137"/>
    </location>
</feature>
<feature type="compositionally biased region" description="Polar residues" evidence="1">
    <location>
        <begin position="993"/>
        <end position="1006"/>
    </location>
</feature>
<feature type="compositionally biased region" description="Low complexity" evidence="1">
    <location>
        <begin position="38"/>
        <end position="56"/>
    </location>
</feature>
<feature type="compositionally biased region" description="Polar residues" evidence="1">
    <location>
        <begin position="774"/>
        <end position="786"/>
    </location>
</feature>
<dbReference type="InterPro" id="IPR031462">
    <property type="entry name" value="CTSRT"/>
</dbReference>
<feature type="compositionally biased region" description="Polar residues" evidence="1">
    <location>
        <begin position="938"/>
        <end position="972"/>
    </location>
</feature>
<feature type="compositionally biased region" description="Polar residues" evidence="1">
    <location>
        <begin position="794"/>
        <end position="813"/>
    </location>
</feature>
<name>A0AAU9ZHM0_PHORO</name>
<feature type="region of interest" description="Disordered" evidence="1">
    <location>
        <begin position="681"/>
        <end position="720"/>
    </location>
</feature>
<evidence type="ECO:0000313" key="3">
    <source>
        <dbReference type="EMBL" id="CAH6791671.1"/>
    </source>
</evidence>
<feature type="compositionally biased region" description="Polar residues" evidence="1">
    <location>
        <begin position="60"/>
        <end position="76"/>
    </location>
</feature>
<feature type="compositionally biased region" description="Low complexity" evidence="1">
    <location>
        <begin position="707"/>
        <end position="716"/>
    </location>
</feature>
<feature type="compositionally biased region" description="Basic and acidic residues" evidence="1">
    <location>
        <begin position="497"/>
        <end position="509"/>
    </location>
</feature>
<feature type="compositionally biased region" description="Polar residues" evidence="1">
    <location>
        <begin position="837"/>
        <end position="861"/>
    </location>
</feature>
<organism evidence="3 4">
    <name type="scientific">Phodopus roborovskii</name>
    <name type="common">Roborovski's desert hamster</name>
    <name type="synonym">Cricetulus roborovskii</name>
    <dbReference type="NCBI Taxonomy" id="109678"/>
    <lineage>
        <taxon>Eukaryota</taxon>
        <taxon>Metazoa</taxon>
        <taxon>Chordata</taxon>
        <taxon>Craniata</taxon>
        <taxon>Vertebrata</taxon>
        <taxon>Euteleostomi</taxon>
        <taxon>Mammalia</taxon>
        <taxon>Eutheria</taxon>
        <taxon>Euarchontoglires</taxon>
        <taxon>Glires</taxon>
        <taxon>Rodentia</taxon>
        <taxon>Myomorpha</taxon>
        <taxon>Muroidea</taxon>
        <taxon>Cricetidae</taxon>
        <taxon>Cricetinae</taxon>
        <taxon>Phodopus</taxon>
    </lineage>
</organism>
<gene>
    <name evidence="3" type="primary">C2cd6</name>
    <name evidence="3" type="ORF">PHOROB_LOCUS8773</name>
</gene>
<proteinExistence type="predicted"/>
<dbReference type="EMBL" id="CALSGD010001444">
    <property type="protein sequence ID" value="CAH6791671.1"/>
    <property type="molecule type" value="Genomic_DNA"/>
</dbReference>
<feature type="domain" description="Cation channel sperm-associated targeting subunit tau C2" evidence="2">
    <location>
        <begin position="147"/>
        <end position="290"/>
    </location>
</feature>
<feature type="region of interest" description="Disordered" evidence="1">
    <location>
        <begin position="1"/>
        <end position="117"/>
    </location>
</feature>
<feature type="compositionally biased region" description="Polar residues" evidence="1">
    <location>
        <begin position="1013"/>
        <end position="1022"/>
    </location>
</feature>
<keyword evidence="4" id="KW-1185">Reference proteome</keyword>
<protein>
    <submittedName>
        <fullName evidence="3">C2cd6 protein</fullName>
    </submittedName>
</protein>
<feature type="compositionally biased region" description="Polar residues" evidence="1">
    <location>
        <begin position="869"/>
        <end position="893"/>
    </location>
</feature>
<evidence type="ECO:0000259" key="2">
    <source>
        <dbReference type="Pfam" id="PF15729"/>
    </source>
</evidence>
<feature type="compositionally biased region" description="Low complexity" evidence="1">
    <location>
        <begin position="1028"/>
        <end position="1038"/>
    </location>
</feature>
<feature type="region of interest" description="Disordered" evidence="1">
    <location>
        <begin position="2192"/>
        <end position="2215"/>
    </location>
</feature>
<accession>A0AAU9ZHM0</accession>
<comment type="caution">
    <text evidence="3">The sequence shown here is derived from an EMBL/GenBank/DDBJ whole genome shotgun (WGS) entry which is preliminary data.</text>
</comment>
<dbReference type="Proteomes" id="UP001152836">
    <property type="component" value="Unassembled WGS sequence"/>
</dbReference>
<feature type="region of interest" description="Disordered" evidence="1">
    <location>
        <begin position="740"/>
        <end position="1142"/>
    </location>
</feature>
<evidence type="ECO:0000256" key="1">
    <source>
        <dbReference type="SAM" id="MobiDB-lite"/>
    </source>
</evidence>
<feature type="compositionally biased region" description="Polar residues" evidence="1">
    <location>
        <begin position="12"/>
        <end position="27"/>
    </location>
</feature>
<dbReference type="Pfam" id="PF15729">
    <property type="entry name" value="CTSRT"/>
    <property type="match status" value="1"/>
</dbReference>
<feature type="region of interest" description="Disordered" evidence="1">
    <location>
        <begin position="1482"/>
        <end position="1511"/>
    </location>
</feature>
<feature type="region of interest" description="Disordered" evidence="1">
    <location>
        <begin position="485"/>
        <end position="512"/>
    </location>
</feature>
<feature type="compositionally biased region" description="Basic and acidic residues" evidence="1">
    <location>
        <begin position="1484"/>
        <end position="1496"/>
    </location>
</feature>
<reference evidence="3" key="1">
    <citation type="submission" date="2022-06" db="EMBL/GenBank/DDBJ databases">
        <authorList>
            <person name="Andreotti S."/>
            <person name="Wyler E."/>
        </authorList>
    </citation>
    <scope>NUCLEOTIDE SEQUENCE</scope>
</reference>
<feature type="compositionally biased region" description="Low complexity" evidence="1">
    <location>
        <begin position="980"/>
        <end position="990"/>
    </location>
</feature>
<evidence type="ECO:0000313" key="4">
    <source>
        <dbReference type="Proteomes" id="UP001152836"/>
    </source>
</evidence>
<sequence length="2292" mass="257465">MELPPPGIRRVSISNPQETPRRFSTSPGLMRHRPSMAPSSITSKPSTPITSKRSTPGSVRPQSLLPNPIFQKSSLSPPDPALRRVSNVSSVRYANEQGKPPPVMATDKEKDKNKSKSTGTRLLNILRKTLKGSQSEEMIETHETPNLIPFGDVVGCLAVHIKSCRQFSHRFIVQQHVNLFIRISINHIVKCTKLRNLRPVNNERNLVLRFDEVKYFSVQVPRRQDDERNNIFLELMQDGGDTGKPSLFLGSVESHLYEVIQKGCFTEVLQMKHRTSTICRAEVEFMFSYGTFGYGFSHQLKPLQKIIEPSMFMKIAPPPDRTDPVTNVITPQRVEYPAFLSPELKVSIGAVDASQTVRLEKLQEKPRERLEKMKTEYRHLNTWIEKAEYLRNLITPKEVYKCPTSLQSSSTNHTTKELEQSYVYHRKSEAISNEFMNKEKGDKESLVIPVLKVLDQDLSEHSLHVSPGSTPEDTLLPPITTTQITEEDEVQHLQVPPEKEDKPHEERRSVAFPPDEELIPKRPSILRIVSALQEVKSRYVLVIPDKPLGHENKNQKGKPSIQLRTSWERQPTDVSSRLRKVAFAQKEYTIPVFRTEYTEFKPKHPKLSKGGLDPFLRNINSKMSFRKKKDQDAYIYPSTLSTEVAEHEDQDPPYPEHSRFVGSNTTWAEDPNLITIHMVNKNNLPPDHTTTTTMTSDRKNKLPHDPTLNTTNTSNTKSIFASGNPVITITKVSDCNYKLSTDPSFNTTKPSDMRLSNDSSSNTVKPPDMMLPGDSSSQITKPSDTRLSSDSSSHTAKPSDTRLSSGSSSNTAKPSEIRLSSGPSSNTAKPSEIRLSSGPSSNTAKPSEMRLSSGSSSNTAKPSEMRLSSGPSSNTAKPSEMRLSSGSSSNTAKPSEMRLSSGPSSNTAKPSDMRLSNGSSSHTTKPLDTRLSSGSSSHTTKPSDTRLSSGPNSHTTKPSDTKLSSGPSSHTTKPPDMKLSSGPSSHTTKSSDMKLSSGPSSHTTKPSDIRLSSVLSSHTTKPLDTRLSSGSSSNSTKPSDMKLSSGPCSNSTKPSGTNMLSHNPSINGNKSSDLTKLSHDPSTISTKSSDAKNKLSHDPSIISTKSLDSKTKFPSSNPTVNSGPTTNRANTPASRDTTVLGPALFTEDSSDIQRDLEKQLPNVSLPSYQGKSMTGNVDLFHPSSSINFATDIEHLKQSIALKSILSKNLQDLSDELFSKAEVCTNTELSGGTQDRVFEKVQDINSWLSPKDILNSQALLSPVIKSVPQDLLPEGGPGTSSDIEDVSDRLLEAAETRLPMNRKSSFKTKHLVSEIPGSSSGLNGSACDYVIKQIFTAPTLSQLETGITALSEAQMALQEQLFTSLERSASSQILNYEEKGKEVPLSRSKSDISKIMQSFPVETLLESGIIKVIELDKENQSSLLNIQTASPEENLQNPTDQHHNVTNQTKVLARQSTANPNPTVTFVSGADYTEDRQGMLAQEAKYPRADKKSDLPKEYQSLDTEEAGPSSSLETLSSLLGKLKDTDTVMLKSFLKKIFSVFFKPERREHPEKELDRLIQHSSLRGGVEHPEKSQENLNKADKVDRKPILDPKLCVFLEKLSESEVKNLKSELSKHIQRYLIEKLSEAGHITKEDLPKIYRNLYQMNEKEELKEQSPFQDKYSETVKEIMSFVNNFNHHFIDKHLEIKLRSFLNEILQNYFLKNLSESSLFNETAGGALCTSMSSLRSKSTQGSLHGLAQDISSGSFGSRLKINMNYPLNESLQNCLKVLSESELLSLKSDLSKYVQVLFIEKLHKSGLMTERQLKGISQQVNSLTPPPMPLKCIKPDLPFRDESYFMREDSEEQMKYPKTGQNTTLQIYLEDIRGEAELARKQERGMSFPHNLKENPPTIWDHKHVYSREVKTLNLIKVQPPPNKNIQANPLNKLPERPADLLLKKHKKDHGFMQLPQAETSTYKTEIQEPYSWDGRSKTVQSKPCFEKTLKVKLLDKRENNNICKLTVQEKPDTVFSPYLKLPTCKMSRENEHLNRLSFPTWRANTFIYVNTENGEQSKLDQYCQRWKGSNNNNKKHLVTFAQFKNEMETLYINPYETCNERYVRISDPQSFKHKENEKNSRSFFFPEVLKRENMKSKRKERDYTVKPKKSFHKIVRILPATLPPTRPHLRKSVPRTLLHWTARRTIHDCLDRYEDLHVPSVKPPKNSKSRARLLGKSPDESHNRIKHCARPYTAPEPNKRRDSVAGKFASPRMVSASLVHIHDTTPEYEIHKIRSKRKLKENIEKHPLICDIIRMLDTAE</sequence>
<feature type="compositionally biased region" description="Polar residues" evidence="1">
    <location>
        <begin position="901"/>
        <end position="926"/>
    </location>
</feature>